<proteinExistence type="predicted"/>
<name>A0A2I0L1I1_PUNGR</name>
<dbReference type="EMBL" id="PGOL01000204">
    <property type="protein sequence ID" value="PKI74483.1"/>
    <property type="molecule type" value="Genomic_DNA"/>
</dbReference>
<evidence type="ECO:0000313" key="1">
    <source>
        <dbReference type="EMBL" id="PKI74483.1"/>
    </source>
</evidence>
<evidence type="ECO:0000313" key="2">
    <source>
        <dbReference type="Proteomes" id="UP000233551"/>
    </source>
</evidence>
<accession>A0A2I0L1I1</accession>
<dbReference type="AlphaFoldDB" id="A0A2I0L1I1"/>
<sequence>MWGKNRLSRLVLAKKLSRIWLRVDYPGSTPMWRAKKQFQEINVSLARFTDTYFISARLEIGKIGKRRCSSKGANLSSFKFSNCSKLIRRPTRASSVCSRLIGLEIAAGSNWKGLRRPDPLRISPLEAALFNNTGWKLLDSSSPLKSDPGSMRLRWR</sequence>
<keyword evidence="2" id="KW-1185">Reference proteome</keyword>
<organism evidence="1 2">
    <name type="scientific">Punica granatum</name>
    <name type="common">Pomegranate</name>
    <dbReference type="NCBI Taxonomy" id="22663"/>
    <lineage>
        <taxon>Eukaryota</taxon>
        <taxon>Viridiplantae</taxon>
        <taxon>Streptophyta</taxon>
        <taxon>Embryophyta</taxon>
        <taxon>Tracheophyta</taxon>
        <taxon>Spermatophyta</taxon>
        <taxon>Magnoliopsida</taxon>
        <taxon>eudicotyledons</taxon>
        <taxon>Gunneridae</taxon>
        <taxon>Pentapetalae</taxon>
        <taxon>rosids</taxon>
        <taxon>malvids</taxon>
        <taxon>Myrtales</taxon>
        <taxon>Lythraceae</taxon>
        <taxon>Punica</taxon>
    </lineage>
</organism>
<comment type="caution">
    <text evidence="1">The sequence shown here is derived from an EMBL/GenBank/DDBJ whole genome shotgun (WGS) entry which is preliminary data.</text>
</comment>
<reference evidence="1 2" key="1">
    <citation type="submission" date="2017-11" db="EMBL/GenBank/DDBJ databases">
        <title>De-novo sequencing of pomegranate (Punica granatum L.) genome.</title>
        <authorList>
            <person name="Akparov Z."/>
            <person name="Amiraslanov A."/>
            <person name="Hajiyeva S."/>
            <person name="Abbasov M."/>
            <person name="Kaur K."/>
            <person name="Hamwieh A."/>
            <person name="Solovyev V."/>
            <person name="Salamov A."/>
            <person name="Braich B."/>
            <person name="Kosarev P."/>
            <person name="Mahmoud A."/>
            <person name="Hajiyev E."/>
            <person name="Babayeva S."/>
            <person name="Izzatullayeva V."/>
            <person name="Mammadov A."/>
            <person name="Mammadov A."/>
            <person name="Sharifova S."/>
            <person name="Ojaghi J."/>
            <person name="Eynullazada K."/>
            <person name="Bayramov B."/>
            <person name="Abdulazimova A."/>
            <person name="Shahmuradov I."/>
        </authorList>
    </citation>
    <scope>NUCLEOTIDE SEQUENCE [LARGE SCALE GENOMIC DNA]</scope>
    <source>
        <strain evidence="2">cv. AG2017</strain>
        <tissue evidence="1">Leaf</tissue>
    </source>
</reference>
<dbReference type="Proteomes" id="UP000233551">
    <property type="component" value="Unassembled WGS sequence"/>
</dbReference>
<gene>
    <name evidence="1" type="ORF">CRG98_005103</name>
</gene>
<protein>
    <submittedName>
        <fullName evidence="1">Uncharacterized protein</fullName>
    </submittedName>
</protein>